<keyword evidence="1" id="KW-1133">Transmembrane helix</keyword>
<evidence type="ECO:0000313" key="4">
    <source>
        <dbReference type="Proteomes" id="UP000054843"/>
    </source>
</evidence>
<protein>
    <submittedName>
        <fullName evidence="3">PiggyBac transposable element-derived protein 3</fullName>
    </submittedName>
</protein>
<reference evidence="3 4" key="1">
    <citation type="submission" date="2015-01" db="EMBL/GenBank/DDBJ databases">
        <title>Evolution of Trichinella species and genotypes.</title>
        <authorList>
            <person name="Korhonen P.K."/>
            <person name="Edoardo P."/>
            <person name="Giuseppe L.R."/>
            <person name="Gasser R.B."/>
        </authorList>
    </citation>
    <scope>NUCLEOTIDE SEQUENCE [LARGE SCALE GENOMIC DNA]</scope>
    <source>
        <strain evidence="3">ISS1980</strain>
    </source>
</reference>
<feature type="domain" description="PiggyBac transposable element-derived protein" evidence="2">
    <location>
        <begin position="2"/>
        <end position="133"/>
    </location>
</feature>
<evidence type="ECO:0000313" key="3">
    <source>
        <dbReference type="EMBL" id="KRZ65838.1"/>
    </source>
</evidence>
<keyword evidence="1" id="KW-0472">Membrane</keyword>
<dbReference type="Pfam" id="PF13843">
    <property type="entry name" value="DDE_Tnp_1_7"/>
    <property type="match status" value="1"/>
</dbReference>
<dbReference type="PANTHER" id="PTHR47055:SF3">
    <property type="entry name" value="PHORBOL-ESTER_DAG-TYPE DOMAIN-CONTAINING PROTEIN"/>
    <property type="match status" value="1"/>
</dbReference>
<dbReference type="PANTHER" id="PTHR47055">
    <property type="entry name" value="DDE_TNP_1_7 DOMAIN-CONTAINING PROTEIN"/>
    <property type="match status" value="1"/>
</dbReference>
<keyword evidence="1" id="KW-0812">Transmembrane</keyword>
<dbReference type="Proteomes" id="UP000054843">
    <property type="component" value="Unassembled WGS sequence"/>
</dbReference>
<keyword evidence="4" id="KW-1185">Reference proteome</keyword>
<dbReference type="STRING" id="268474.A0A0V1M358"/>
<dbReference type="InterPro" id="IPR029526">
    <property type="entry name" value="PGBD"/>
</dbReference>
<evidence type="ECO:0000256" key="1">
    <source>
        <dbReference type="SAM" id="Phobius"/>
    </source>
</evidence>
<sequence>MKHTNLYARRDCNNKTFSAIKKDIENFLGTVMLSGYHSLPHVQHYWSTQPDMGVPLVYNTMSRNCFMELKKYIHFLDNQKLARDDKMSKVTLFYNMLSICLAQYAVIHSLLSVDEAMVPYVSLHSAKMFIWGKAYSLQL</sequence>
<proteinExistence type="predicted"/>
<feature type="transmembrane region" description="Helical" evidence="1">
    <location>
        <begin position="92"/>
        <end position="111"/>
    </location>
</feature>
<dbReference type="InterPro" id="IPR052638">
    <property type="entry name" value="PiggyBac_TE-derived"/>
</dbReference>
<organism evidence="3 4">
    <name type="scientific">Trichinella papuae</name>
    <dbReference type="NCBI Taxonomy" id="268474"/>
    <lineage>
        <taxon>Eukaryota</taxon>
        <taxon>Metazoa</taxon>
        <taxon>Ecdysozoa</taxon>
        <taxon>Nematoda</taxon>
        <taxon>Enoplea</taxon>
        <taxon>Dorylaimia</taxon>
        <taxon>Trichinellida</taxon>
        <taxon>Trichinellidae</taxon>
        <taxon>Trichinella</taxon>
    </lineage>
</organism>
<gene>
    <name evidence="3" type="primary">PGBD3</name>
    <name evidence="3" type="ORF">T10_12518</name>
</gene>
<evidence type="ECO:0000259" key="2">
    <source>
        <dbReference type="Pfam" id="PF13843"/>
    </source>
</evidence>
<dbReference type="EMBL" id="JYDO01000289">
    <property type="protein sequence ID" value="KRZ65838.1"/>
    <property type="molecule type" value="Genomic_DNA"/>
</dbReference>
<dbReference type="AlphaFoldDB" id="A0A0V1M358"/>
<comment type="caution">
    <text evidence="3">The sequence shown here is derived from an EMBL/GenBank/DDBJ whole genome shotgun (WGS) entry which is preliminary data.</text>
</comment>
<accession>A0A0V1M358</accession>
<dbReference type="GO" id="GO:0043565">
    <property type="term" value="F:sequence-specific DNA binding"/>
    <property type="evidence" value="ECO:0007669"/>
    <property type="project" value="TreeGrafter"/>
</dbReference>
<name>A0A0V1M358_9BILA</name>